<name>G2KMJ9_MICAA</name>
<dbReference type="Proteomes" id="UP000009286">
    <property type="component" value="Chromosome"/>
</dbReference>
<feature type="compositionally biased region" description="Polar residues" evidence="1">
    <location>
        <begin position="181"/>
        <end position="194"/>
    </location>
</feature>
<protein>
    <submittedName>
        <fullName evidence="2">Uncharacterized protein</fullName>
    </submittedName>
</protein>
<dbReference type="RefSeq" id="WP_014103915.1">
    <property type="nucleotide sequence ID" value="NC_016026.1"/>
</dbReference>
<evidence type="ECO:0000313" key="2">
    <source>
        <dbReference type="EMBL" id="AEP10692.1"/>
    </source>
</evidence>
<dbReference type="HOGENOM" id="CLU_1056950_0_0_5"/>
<proteinExistence type="predicted"/>
<dbReference type="KEGG" id="mai:MICA_2390"/>
<dbReference type="AlphaFoldDB" id="G2KMJ9"/>
<organism evidence="2 3">
    <name type="scientific">Micavibrio aeruginosavorus (strain ARL-13)</name>
    <dbReference type="NCBI Taxonomy" id="856793"/>
    <lineage>
        <taxon>Bacteria</taxon>
        <taxon>Pseudomonadati</taxon>
        <taxon>Bdellovibrionota</taxon>
        <taxon>Bdellovibrionia</taxon>
        <taxon>Bdellovibrionales</taxon>
        <taxon>Pseudobdellovibrionaceae</taxon>
        <taxon>Micavibrio</taxon>
    </lineage>
</organism>
<feature type="region of interest" description="Disordered" evidence="1">
    <location>
        <begin position="174"/>
        <end position="217"/>
    </location>
</feature>
<evidence type="ECO:0000256" key="1">
    <source>
        <dbReference type="SAM" id="MobiDB-lite"/>
    </source>
</evidence>
<gene>
    <name evidence="2" type="ordered locus">MICA_2390</name>
</gene>
<accession>G2KMJ9</accession>
<keyword evidence="3" id="KW-1185">Reference proteome</keyword>
<dbReference type="OrthoDB" id="9818236at2"/>
<sequence length="263" mass="29356">MAYRTEITPLPGTGEAHSICIPAARLNWPVAGWTLFEFLQKPEATATRRDSAESTILGLGYSIHNCHAVHQNGAPCDGANTVLLRIDSWHYDLMGQVTDLPVMEIVFDARRFSVPAHSVVSLKIMARPIKITEKISSRAVNAALFFLHQIQADQVPDFERILELHRLHPDLRRTSDDVLNDSESGSGGKQNNKKLTVPSRRPTLGPKLATAYDRPNRTQMLDRRLSERTLAGGCVMDTGQPASEDRMPEKITSIHRDKRFLGE</sequence>
<reference evidence="2 3" key="1">
    <citation type="journal article" date="2011" name="BMC Genomics">
        <title>Genomic insights into an obligate epibiotic bacterial predator: Micavibrio aeruginosavorus ARL-13.</title>
        <authorList>
            <person name="Wang Z."/>
            <person name="Kadouri D."/>
            <person name="Wu M."/>
        </authorList>
    </citation>
    <scope>NUCLEOTIDE SEQUENCE [LARGE SCALE GENOMIC DNA]</scope>
    <source>
        <strain evidence="2 3">ARL-13</strain>
    </source>
</reference>
<dbReference type="STRING" id="856793.MICA_2390"/>
<evidence type="ECO:0000313" key="3">
    <source>
        <dbReference type="Proteomes" id="UP000009286"/>
    </source>
</evidence>
<dbReference type="EMBL" id="CP002382">
    <property type="protein sequence ID" value="AEP10692.1"/>
    <property type="molecule type" value="Genomic_DNA"/>
</dbReference>